<organism evidence="1">
    <name type="scientific">Brassica cretica</name>
    <name type="common">Mustard</name>
    <dbReference type="NCBI Taxonomy" id="69181"/>
    <lineage>
        <taxon>Eukaryota</taxon>
        <taxon>Viridiplantae</taxon>
        <taxon>Streptophyta</taxon>
        <taxon>Embryophyta</taxon>
        <taxon>Tracheophyta</taxon>
        <taxon>Spermatophyta</taxon>
        <taxon>Magnoliopsida</taxon>
        <taxon>eudicotyledons</taxon>
        <taxon>Gunneridae</taxon>
        <taxon>Pentapetalae</taxon>
        <taxon>rosids</taxon>
        <taxon>malvids</taxon>
        <taxon>Brassicales</taxon>
        <taxon>Brassicaceae</taxon>
        <taxon>Brassiceae</taxon>
        <taxon>Brassica</taxon>
    </lineage>
</organism>
<name>A0A8S9MCF6_BRACR</name>
<sequence>MIMILPSEMVALEREAERESRLLWSCNCFPIVTEFDAALPFPLTVFTGKNAGAMTYSFIKAVKTAGPAPTYGLLLNLMCSAIREAQSRLANDENYTSPEETAEPLLTSSEEFDIYATKFVL</sequence>
<protein>
    <submittedName>
        <fullName evidence="1">Uncharacterized protein</fullName>
    </submittedName>
</protein>
<dbReference type="AlphaFoldDB" id="A0A8S9MCF6"/>
<reference evidence="1" key="1">
    <citation type="submission" date="2019-12" db="EMBL/GenBank/DDBJ databases">
        <title>Genome sequencing and annotation of Brassica cretica.</title>
        <authorList>
            <person name="Studholme D.J."/>
            <person name="Sarris P.F."/>
        </authorList>
    </citation>
    <scope>NUCLEOTIDE SEQUENCE</scope>
    <source>
        <strain evidence="1">PFS-102/07</strain>
        <tissue evidence="1">Leaf</tissue>
    </source>
</reference>
<comment type="caution">
    <text evidence="1">The sequence shown here is derived from an EMBL/GenBank/DDBJ whole genome shotgun (WGS) entry which is preliminary data.</text>
</comment>
<accession>A0A8S9MCF6</accession>
<dbReference type="EMBL" id="QGKY02000089">
    <property type="protein sequence ID" value="KAF2615601.1"/>
    <property type="molecule type" value="Genomic_DNA"/>
</dbReference>
<gene>
    <name evidence="1" type="ORF">F2Q70_00010890</name>
</gene>
<proteinExistence type="predicted"/>
<evidence type="ECO:0000313" key="1">
    <source>
        <dbReference type="EMBL" id="KAF2615601.1"/>
    </source>
</evidence>